<feature type="compositionally biased region" description="Acidic residues" evidence="2">
    <location>
        <begin position="290"/>
        <end position="302"/>
    </location>
</feature>
<dbReference type="InterPro" id="IPR023365">
    <property type="entry name" value="Sortase_dom-sf"/>
</dbReference>
<dbReference type="Gene3D" id="2.40.260.10">
    <property type="entry name" value="Sortase"/>
    <property type="match status" value="1"/>
</dbReference>
<keyword evidence="1" id="KW-0378">Hydrolase</keyword>
<dbReference type="InterPro" id="IPR042001">
    <property type="entry name" value="Sortase_F"/>
</dbReference>
<evidence type="ECO:0000313" key="4">
    <source>
        <dbReference type="Proteomes" id="UP001387100"/>
    </source>
</evidence>
<gene>
    <name evidence="3" type="ORF">WDZ17_02380</name>
</gene>
<evidence type="ECO:0000313" key="3">
    <source>
        <dbReference type="EMBL" id="MEJ5944140.1"/>
    </source>
</evidence>
<proteinExistence type="predicted"/>
<dbReference type="EMBL" id="JBBIAA010000002">
    <property type="protein sequence ID" value="MEJ5944140.1"/>
    <property type="molecule type" value="Genomic_DNA"/>
</dbReference>
<name>A0ABU8RGF9_9ACTN</name>
<organism evidence="3 4">
    <name type="scientific">Pseudokineococcus basanitobsidens</name>
    <dbReference type="NCBI Taxonomy" id="1926649"/>
    <lineage>
        <taxon>Bacteria</taxon>
        <taxon>Bacillati</taxon>
        <taxon>Actinomycetota</taxon>
        <taxon>Actinomycetes</taxon>
        <taxon>Kineosporiales</taxon>
        <taxon>Kineosporiaceae</taxon>
        <taxon>Pseudokineococcus</taxon>
    </lineage>
</organism>
<feature type="region of interest" description="Disordered" evidence="2">
    <location>
        <begin position="282"/>
        <end position="302"/>
    </location>
</feature>
<feature type="compositionally biased region" description="Low complexity" evidence="2">
    <location>
        <begin position="46"/>
        <end position="60"/>
    </location>
</feature>
<dbReference type="RefSeq" id="WP_339573532.1">
    <property type="nucleotide sequence ID" value="NZ_JBBIAA010000002.1"/>
</dbReference>
<evidence type="ECO:0000256" key="1">
    <source>
        <dbReference type="ARBA" id="ARBA00022801"/>
    </source>
</evidence>
<protein>
    <submittedName>
        <fullName evidence="3">Sortase</fullName>
    </submittedName>
</protein>
<comment type="caution">
    <text evidence="3">The sequence shown here is derived from an EMBL/GenBank/DDBJ whole genome shotgun (WGS) entry which is preliminary data.</text>
</comment>
<accession>A0ABU8RGF9</accession>
<feature type="region of interest" description="Disordered" evidence="2">
    <location>
        <begin position="1"/>
        <end position="60"/>
    </location>
</feature>
<keyword evidence="4" id="KW-1185">Reference proteome</keyword>
<reference evidence="3 4" key="1">
    <citation type="journal article" date="2017" name="Int. J. Syst. Evol. Microbiol.">
        <title>Pseudokineococcus basanitobsidens sp. nov., isolated from volcanic rock.</title>
        <authorList>
            <person name="Lee D.W."/>
            <person name="Park M.Y."/>
            <person name="Kim J.J."/>
            <person name="Kim B.S."/>
        </authorList>
    </citation>
    <scope>NUCLEOTIDE SEQUENCE [LARGE SCALE GENOMIC DNA]</scope>
    <source>
        <strain evidence="3 4">DSM 103726</strain>
    </source>
</reference>
<dbReference type="Proteomes" id="UP001387100">
    <property type="component" value="Unassembled WGS sequence"/>
</dbReference>
<dbReference type="InterPro" id="IPR005754">
    <property type="entry name" value="Sortase"/>
</dbReference>
<dbReference type="CDD" id="cd05829">
    <property type="entry name" value="Sortase_F"/>
    <property type="match status" value="1"/>
</dbReference>
<dbReference type="SUPFAM" id="SSF63817">
    <property type="entry name" value="Sortase"/>
    <property type="match status" value="1"/>
</dbReference>
<dbReference type="Pfam" id="PF04203">
    <property type="entry name" value="Sortase"/>
    <property type="match status" value="1"/>
</dbReference>
<evidence type="ECO:0000256" key="2">
    <source>
        <dbReference type="SAM" id="MobiDB-lite"/>
    </source>
</evidence>
<sequence>MHDTDGGDAVRGVPTAGGGSPVGDAPSGDHQPHRSGAGSSADGTDVPAAGPGAAARPVRRAGAARLTAPASARLRTALVGVVGVGAGLLLGGVVGGQGGPPSAVAGVTATAPAPVPTVTVTRRPPPRVLRPESRAAEPTRLVIPALGIDQGFVDLGITGDGSLEVPTRAQDIGWWSGGPAPGDPGGAVVAAHVRLGGEPAAFLDLGEMEPGQEVVVGRADASVATYRVTSVEQFAKDAFPEDRVYTSDGASQLHLITCGGEVDPATGHYLDNVVVFADLVDETPPAAEGDPGDETAEESTDA</sequence>